<dbReference type="AlphaFoldDB" id="A0A1L7WF91"/>
<evidence type="ECO:0000313" key="3">
    <source>
        <dbReference type="Proteomes" id="UP000184330"/>
    </source>
</evidence>
<dbReference type="EMBL" id="FJOG01000002">
    <property type="protein sequence ID" value="CZR51444.1"/>
    <property type="molecule type" value="Genomic_DNA"/>
</dbReference>
<name>A0A1L7WF91_9HELO</name>
<accession>A0A1L7WF91</accession>
<evidence type="ECO:0000256" key="1">
    <source>
        <dbReference type="SAM" id="MobiDB-lite"/>
    </source>
</evidence>
<dbReference type="Proteomes" id="UP000184330">
    <property type="component" value="Unassembled WGS sequence"/>
</dbReference>
<sequence length="255" mass="28859">MCGGKANDTPAPAPSPVELPTRRPAESSTRPTTSTARPSTKYRPSTIEHRPQSHRRPQSERKQRPPSSSTRPPKTSKHRRRHSSHRDHHTRDGHRPRGDIAPILEYTEDRTIRRHLADFGTLTDQHVVSFYPLSSSGYTGIPDMDDPGTRHPAIRRYITQKVISSIIMQTDSSSDITEIAYEIGDNLKAYSNSNGERVDYLKQLCKLGDKLRRDIEGHPSSWEFGSLDDDGFIVLVPALYRDGEEVVPSQRFKIN</sequence>
<protein>
    <submittedName>
        <fullName evidence="2">Uncharacterized protein</fullName>
    </submittedName>
</protein>
<evidence type="ECO:0000313" key="2">
    <source>
        <dbReference type="EMBL" id="CZR51444.1"/>
    </source>
</evidence>
<proteinExistence type="predicted"/>
<organism evidence="2 3">
    <name type="scientific">Phialocephala subalpina</name>
    <dbReference type="NCBI Taxonomy" id="576137"/>
    <lineage>
        <taxon>Eukaryota</taxon>
        <taxon>Fungi</taxon>
        <taxon>Dikarya</taxon>
        <taxon>Ascomycota</taxon>
        <taxon>Pezizomycotina</taxon>
        <taxon>Leotiomycetes</taxon>
        <taxon>Helotiales</taxon>
        <taxon>Mollisiaceae</taxon>
        <taxon>Phialocephala</taxon>
        <taxon>Phialocephala fortinii species complex</taxon>
    </lineage>
</organism>
<feature type="compositionally biased region" description="Basic and acidic residues" evidence="1">
    <location>
        <begin position="46"/>
        <end position="63"/>
    </location>
</feature>
<reference evidence="2 3" key="1">
    <citation type="submission" date="2016-03" db="EMBL/GenBank/DDBJ databases">
        <authorList>
            <person name="Ploux O."/>
        </authorList>
    </citation>
    <scope>NUCLEOTIDE SEQUENCE [LARGE SCALE GENOMIC DNA]</scope>
    <source>
        <strain evidence="2 3">UAMH 11012</strain>
    </source>
</reference>
<dbReference type="OrthoDB" id="3562278at2759"/>
<feature type="compositionally biased region" description="Basic residues" evidence="1">
    <location>
        <begin position="74"/>
        <end position="88"/>
    </location>
</feature>
<keyword evidence="3" id="KW-1185">Reference proteome</keyword>
<feature type="compositionally biased region" description="Low complexity" evidence="1">
    <location>
        <begin position="26"/>
        <end position="39"/>
    </location>
</feature>
<gene>
    <name evidence="2" type="ORF">PAC_01320</name>
</gene>
<feature type="region of interest" description="Disordered" evidence="1">
    <location>
        <begin position="1"/>
        <end position="103"/>
    </location>
</feature>
<feature type="compositionally biased region" description="Basic and acidic residues" evidence="1">
    <location>
        <begin position="89"/>
        <end position="98"/>
    </location>
</feature>